<dbReference type="Pfam" id="PF05729">
    <property type="entry name" value="NACHT"/>
    <property type="match status" value="1"/>
</dbReference>
<dbReference type="InterPro" id="IPR007111">
    <property type="entry name" value="NACHT_NTPase"/>
</dbReference>
<evidence type="ECO:0000313" key="4">
    <source>
        <dbReference type="Proteomes" id="UP000612282"/>
    </source>
</evidence>
<keyword evidence="1" id="KW-1133">Transmembrane helix</keyword>
<dbReference type="EMBL" id="BOMG01000071">
    <property type="protein sequence ID" value="GID57277.1"/>
    <property type="molecule type" value="Genomic_DNA"/>
</dbReference>
<gene>
    <name evidence="3" type="ORF">Aco03nite_056810</name>
</gene>
<name>A0ABQ3XFK3_9ACTN</name>
<comment type="caution">
    <text evidence="3">The sequence shown here is derived from an EMBL/GenBank/DDBJ whole genome shotgun (WGS) entry which is preliminary data.</text>
</comment>
<dbReference type="InterPro" id="IPR027417">
    <property type="entry name" value="P-loop_NTPase"/>
</dbReference>
<evidence type="ECO:0000259" key="2">
    <source>
        <dbReference type="PROSITE" id="PS50837"/>
    </source>
</evidence>
<dbReference type="Gene3D" id="3.40.50.300">
    <property type="entry name" value="P-loop containing nucleotide triphosphate hydrolases"/>
    <property type="match status" value="1"/>
</dbReference>
<feature type="transmembrane region" description="Helical" evidence="1">
    <location>
        <begin position="525"/>
        <end position="554"/>
    </location>
</feature>
<evidence type="ECO:0000313" key="3">
    <source>
        <dbReference type="EMBL" id="GID57277.1"/>
    </source>
</evidence>
<keyword evidence="1" id="KW-0812">Transmembrane</keyword>
<protein>
    <recommendedName>
        <fullName evidence="2">NACHT domain-containing protein</fullName>
    </recommendedName>
</protein>
<dbReference type="SUPFAM" id="SSF52540">
    <property type="entry name" value="P-loop containing nucleoside triphosphate hydrolases"/>
    <property type="match status" value="1"/>
</dbReference>
<feature type="transmembrane region" description="Helical" evidence="1">
    <location>
        <begin position="26"/>
        <end position="45"/>
    </location>
</feature>
<feature type="transmembrane region" description="Helical" evidence="1">
    <location>
        <begin position="575"/>
        <end position="595"/>
    </location>
</feature>
<keyword evidence="1" id="KW-0472">Membrane</keyword>
<feature type="transmembrane region" description="Helical" evidence="1">
    <location>
        <begin position="448"/>
        <end position="470"/>
    </location>
</feature>
<dbReference type="PROSITE" id="PS50837">
    <property type="entry name" value="NACHT"/>
    <property type="match status" value="1"/>
</dbReference>
<reference evidence="3 4" key="1">
    <citation type="submission" date="2021-01" db="EMBL/GenBank/DDBJ databases">
        <title>Whole genome shotgun sequence of Actinoplanes couchii NBRC 106145.</title>
        <authorList>
            <person name="Komaki H."/>
            <person name="Tamura T."/>
        </authorList>
    </citation>
    <scope>NUCLEOTIDE SEQUENCE [LARGE SCALE GENOMIC DNA]</scope>
    <source>
        <strain evidence="3 4">NBRC 106145</strain>
    </source>
</reference>
<evidence type="ECO:0000256" key="1">
    <source>
        <dbReference type="SAM" id="Phobius"/>
    </source>
</evidence>
<organism evidence="3 4">
    <name type="scientific">Actinoplanes couchii</name>
    <dbReference type="NCBI Taxonomy" id="403638"/>
    <lineage>
        <taxon>Bacteria</taxon>
        <taxon>Bacillati</taxon>
        <taxon>Actinomycetota</taxon>
        <taxon>Actinomycetes</taxon>
        <taxon>Micromonosporales</taxon>
        <taxon>Micromonosporaceae</taxon>
        <taxon>Actinoplanes</taxon>
    </lineage>
</organism>
<feature type="transmembrane region" description="Helical" evidence="1">
    <location>
        <begin position="482"/>
        <end position="505"/>
    </location>
</feature>
<proteinExistence type="predicted"/>
<accession>A0ABQ3XFK3</accession>
<feature type="domain" description="NACHT" evidence="2">
    <location>
        <begin position="140"/>
        <end position="253"/>
    </location>
</feature>
<keyword evidence="4" id="KW-1185">Reference proteome</keyword>
<feature type="transmembrane region" description="Helical" evidence="1">
    <location>
        <begin position="615"/>
        <end position="636"/>
    </location>
</feature>
<sequence length="700" mass="75313">MISTIFIYLYLTDHSEKRLENADQRASVAALIISVIGLLVTAVTARQSRRPLASEHRQLLTAAVAELGDLVAQQWNHEARIRGLAQPDPLRVSWASTGREVSASAADVLGPAWTAGRATRLKLHGDVTEVAAALRGLPARRLVVIGAPGAGKTSLAVLLVRELLAGRKPDEPVPVLLSLSMWHPEEQSLQDWLIREITGAYPPLASEEHFGPGAVSRLLASGLVVPVLDGLDEVTRDQIPLAVTRLNNYLSESRPIVVTCRAEEYQEIIGQVGAVLARAAVVELEPVTHAEAAGYLPAGQGERGRHRWEPVTRHLTEHPHGPLARVFSTPLMVHLARVVYREPGTDPSDLLRTDPDTLEQHLLTGYVPALYAHTDGDPPRRRPCSPEDAQRWLAFLAGHLSRHRTRELTWWQLTHTVPGGYRRRVVAGITLVATFALLAFGLSPARLWGVAALALLLGPVIGIVMGLSDGQPSRVHLRPSSFLRGFAVGSGFALLAAPLILLILLVNLISASSTGTGLLQTAVEIAIVTVGIQLGLCLIGGVLAGTVGFLVEGIGITADPGRPAGSRASLRADRAAFLVTTAIATGAVGVTWFLVLTLLNQASDSLPASPLGVAVQWALLLGPLIGLTSGAGSAWLRFTWARLWLVSHGLAPWRVLDFLDDAHDRGVLRRAGPAYQFRHVRLQGALALRETTARRPVRRR</sequence>
<dbReference type="Proteomes" id="UP000612282">
    <property type="component" value="Unassembled WGS sequence"/>
</dbReference>